<name>A0ACB9W4L3_CHAAC</name>
<organism evidence="1 2">
    <name type="scientific">Chaenocephalus aceratus</name>
    <name type="common">Blackfin icefish</name>
    <name type="synonym">Chaenichthys aceratus</name>
    <dbReference type="NCBI Taxonomy" id="36190"/>
    <lineage>
        <taxon>Eukaryota</taxon>
        <taxon>Metazoa</taxon>
        <taxon>Chordata</taxon>
        <taxon>Craniata</taxon>
        <taxon>Vertebrata</taxon>
        <taxon>Euteleostomi</taxon>
        <taxon>Actinopterygii</taxon>
        <taxon>Neopterygii</taxon>
        <taxon>Teleostei</taxon>
        <taxon>Neoteleostei</taxon>
        <taxon>Acanthomorphata</taxon>
        <taxon>Eupercaria</taxon>
        <taxon>Perciformes</taxon>
        <taxon>Notothenioidei</taxon>
        <taxon>Channichthyidae</taxon>
        <taxon>Chaenocephalus</taxon>
    </lineage>
</organism>
<keyword evidence="2" id="KW-1185">Reference proteome</keyword>
<dbReference type="EMBL" id="CM043803">
    <property type="protein sequence ID" value="KAI4807924.1"/>
    <property type="molecule type" value="Genomic_DNA"/>
</dbReference>
<evidence type="ECO:0000313" key="1">
    <source>
        <dbReference type="EMBL" id="KAI4807924.1"/>
    </source>
</evidence>
<gene>
    <name evidence="1" type="ORF">KUCAC02_027697</name>
</gene>
<protein>
    <submittedName>
        <fullName evidence="1">Uncharacterized protein</fullName>
    </submittedName>
</protein>
<comment type="caution">
    <text evidence="1">The sequence shown here is derived from an EMBL/GenBank/DDBJ whole genome shotgun (WGS) entry which is preliminary data.</text>
</comment>
<accession>A0ACB9W4L3</accession>
<reference evidence="1" key="1">
    <citation type="submission" date="2022-05" db="EMBL/GenBank/DDBJ databases">
        <title>Chromosome-level genome of Chaenocephalus aceratus.</title>
        <authorList>
            <person name="Park H."/>
        </authorList>
    </citation>
    <scope>NUCLEOTIDE SEQUENCE</scope>
    <source>
        <strain evidence="1">KU_202001</strain>
    </source>
</reference>
<sequence>MVLKGPAFLCFRLCSGCHWRHQPRRIPRLCSGSSIPRNRKGLYIWMGSKKGISEEPSQVIEGKSVGSGGFNTFGYSINGGIDMDGNSYPDILVGSLDDKVALLRARPVIHLTKNFTVEPYLVDPNQCLGTTPCITATLCLSFTLSNGNKDFKKETTVNYTVDADIERRSSRVRFAANNHDKYSGTLSLPSSKKKCLTLKLNVVSPVRDKLEPVIFSLSLALQEQKPKTRRALQNLDSYPIISQEQKLTQRSEIHFQKECGSDNKCSSNLQLTAQFGDKDRIPFPRDGKFQKLQFNSHMKTIILMVNVTNIHTKVKPGEDAHQAMLNISIPDALSYAGVRSEDHDVECRLDKTVMCELGNPLKGNENVTLAIIFETSGFNLYTQEIMSELLLSTLSEQNDLTPVPVALLIEHTILPSFSIANPLVQTQFSGTVMGESAMANTSDVGSLVEFTFNVNMNGQLLGDMGTLAVEFEWPFEVANGKWLLYLTKIVVKGESEEECNPVGEVVNLLNLTLAGSRQKRIKRQIVVDDVNAARPYIIEPQAAITILSPRKETFLLECSKGTARCVTFSCPLRNMTNSAKIYVQSRLWNSTMLEDFSHALRIIVRGQATLKLITDKPTIRMDRQPTMFTVEIQPLEGVEVPYELPLWIIISAAVAGILLLGIIILILWKLGFFKRAIYYRIMPKHQAVRIRKAERYQFNLGFQFEEPQKKYWITNWTEMQHYYH</sequence>
<dbReference type="Proteomes" id="UP001057452">
    <property type="component" value="Chromosome 19"/>
</dbReference>
<proteinExistence type="predicted"/>
<evidence type="ECO:0000313" key="2">
    <source>
        <dbReference type="Proteomes" id="UP001057452"/>
    </source>
</evidence>